<dbReference type="InterPro" id="IPR014044">
    <property type="entry name" value="CAP_dom"/>
</dbReference>
<accession>A0AAD8EL04</accession>
<name>A0AAD8EL04_DIPPU</name>
<evidence type="ECO:0000313" key="3">
    <source>
        <dbReference type="EMBL" id="KAJ9593714.1"/>
    </source>
</evidence>
<dbReference type="SUPFAM" id="SSF55797">
    <property type="entry name" value="PR-1-like"/>
    <property type="match status" value="1"/>
</dbReference>
<dbReference type="GO" id="GO:0005576">
    <property type="term" value="C:extracellular region"/>
    <property type="evidence" value="ECO:0007669"/>
    <property type="project" value="UniProtKB-SubCell"/>
</dbReference>
<dbReference type="Proteomes" id="UP001233999">
    <property type="component" value="Unassembled WGS sequence"/>
</dbReference>
<feature type="signal peptide" evidence="1">
    <location>
        <begin position="1"/>
        <end position="23"/>
    </location>
</feature>
<dbReference type="InterPro" id="IPR002413">
    <property type="entry name" value="V5_allergen-like"/>
</dbReference>
<evidence type="ECO:0000313" key="4">
    <source>
        <dbReference type="Proteomes" id="UP001233999"/>
    </source>
</evidence>
<dbReference type="SMART" id="SM00198">
    <property type="entry name" value="SCP"/>
    <property type="match status" value="1"/>
</dbReference>
<dbReference type="PROSITE" id="PS01009">
    <property type="entry name" value="CRISP_1"/>
    <property type="match status" value="1"/>
</dbReference>
<feature type="chain" id="PRO_5042024807" description="SCP domain-containing protein" evidence="1">
    <location>
        <begin position="24"/>
        <end position="243"/>
    </location>
</feature>
<dbReference type="CDD" id="cd05380">
    <property type="entry name" value="CAP_euk"/>
    <property type="match status" value="1"/>
</dbReference>
<proteinExistence type="predicted"/>
<dbReference type="PRINTS" id="PR00837">
    <property type="entry name" value="V5TPXLIKE"/>
</dbReference>
<reference evidence="3" key="1">
    <citation type="journal article" date="2023" name="IScience">
        <title>Live-bearing cockroach genome reveals convergent evolutionary mechanisms linked to viviparity in insects and beyond.</title>
        <authorList>
            <person name="Fouks B."/>
            <person name="Harrison M.C."/>
            <person name="Mikhailova A.A."/>
            <person name="Marchal E."/>
            <person name="English S."/>
            <person name="Carruthers M."/>
            <person name="Jennings E.C."/>
            <person name="Chiamaka E.L."/>
            <person name="Frigard R.A."/>
            <person name="Pippel M."/>
            <person name="Attardo G.M."/>
            <person name="Benoit J.B."/>
            <person name="Bornberg-Bauer E."/>
            <person name="Tobe S.S."/>
        </authorList>
    </citation>
    <scope>NUCLEOTIDE SEQUENCE</scope>
    <source>
        <strain evidence="3">Stay&amp;Tobe</strain>
    </source>
</reference>
<dbReference type="AlphaFoldDB" id="A0AAD8EL04"/>
<evidence type="ECO:0000259" key="2">
    <source>
        <dbReference type="SMART" id="SM00198"/>
    </source>
</evidence>
<sequence>PVKRINDENIVCVLACVVVAASAQCSYSSICSDHTMCIYSEVGSGCTNLKYSGVNTDEEKQAIVDEHNRVRAIVANGQESRGNPGPQPSAANMEKMQWDNDLAVVAQRWANQCNFGHDSCRNDARFYVGQNVYMGSSMGSPETGTEDWIAAVDAWYDEVALFSSSSVNPYVFGEDIGHYSQVVWSNSKYVGCGFAAWEGTDGWYNKYYVCNYGPGGNYIGGTVYDVGTACSECSGSCENGLCV</sequence>
<protein>
    <recommendedName>
        <fullName evidence="2">SCP domain-containing protein</fullName>
    </recommendedName>
</protein>
<keyword evidence="1" id="KW-0732">Signal</keyword>
<dbReference type="Pfam" id="PF00188">
    <property type="entry name" value="CAP"/>
    <property type="match status" value="1"/>
</dbReference>
<dbReference type="EMBL" id="JASPKZ010003413">
    <property type="protein sequence ID" value="KAJ9593714.1"/>
    <property type="molecule type" value="Genomic_DNA"/>
</dbReference>
<keyword evidence="4" id="KW-1185">Reference proteome</keyword>
<organism evidence="3 4">
    <name type="scientific">Diploptera punctata</name>
    <name type="common">Pacific beetle cockroach</name>
    <dbReference type="NCBI Taxonomy" id="6984"/>
    <lineage>
        <taxon>Eukaryota</taxon>
        <taxon>Metazoa</taxon>
        <taxon>Ecdysozoa</taxon>
        <taxon>Arthropoda</taxon>
        <taxon>Hexapoda</taxon>
        <taxon>Insecta</taxon>
        <taxon>Pterygota</taxon>
        <taxon>Neoptera</taxon>
        <taxon>Polyneoptera</taxon>
        <taxon>Dictyoptera</taxon>
        <taxon>Blattodea</taxon>
        <taxon>Blaberoidea</taxon>
        <taxon>Blaberidae</taxon>
        <taxon>Diplopterinae</taxon>
        <taxon>Diploptera</taxon>
    </lineage>
</organism>
<feature type="domain" description="SCP" evidence="2">
    <location>
        <begin position="58"/>
        <end position="220"/>
    </location>
</feature>
<reference evidence="3" key="2">
    <citation type="submission" date="2023-05" db="EMBL/GenBank/DDBJ databases">
        <authorList>
            <person name="Fouks B."/>
        </authorList>
    </citation>
    <scope>NUCLEOTIDE SEQUENCE</scope>
    <source>
        <strain evidence="3">Stay&amp;Tobe</strain>
        <tissue evidence="3">Testes</tissue>
    </source>
</reference>
<dbReference type="Gene3D" id="3.40.33.10">
    <property type="entry name" value="CAP"/>
    <property type="match status" value="1"/>
</dbReference>
<evidence type="ECO:0000256" key="1">
    <source>
        <dbReference type="SAM" id="SignalP"/>
    </source>
</evidence>
<comment type="caution">
    <text evidence="3">The sequence shown here is derived from an EMBL/GenBank/DDBJ whole genome shotgun (WGS) entry which is preliminary data.</text>
</comment>
<dbReference type="PRINTS" id="PR00838">
    <property type="entry name" value="V5ALLERGEN"/>
</dbReference>
<dbReference type="PROSITE" id="PS01010">
    <property type="entry name" value="CRISP_2"/>
    <property type="match status" value="1"/>
</dbReference>
<dbReference type="InterPro" id="IPR018244">
    <property type="entry name" value="Allrgn_V5/Tpx1_CS"/>
</dbReference>
<gene>
    <name evidence="3" type="ORF">L9F63_014762</name>
</gene>
<dbReference type="InterPro" id="IPR001283">
    <property type="entry name" value="CRISP-related"/>
</dbReference>
<feature type="non-terminal residue" evidence="3">
    <location>
        <position position="243"/>
    </location>
</feature>
<dbReference type="PANTHER" id="PTHR10334">
    <property type="entry name" value="CYSTEINE-RICH SECRETORY PROTEIN-RELATED"/>
    <property type="match status" value="1"/>
</dbReference>
<dbReference type="InterPro" id="IPR035940">
    <property type="entry name" value="CAP_sf"/>
</dbReference>